<feature type="signal peptide" evidence="2">
    <location>
        <begin position="1"/>
        <end position="19"/>
    </location>
</feature>
<evidence type="ECO:0000313" key="4">
    <source>
        <dbReference type="Proteomes" id="UP000008068"/>
    </source>
</evidence>
<keyword evidence="4" id="KW-1185">Reference proteome</keyword>
<feature type="chain" id="PRO_5003404366" evidence="2">
    <location>
        <begin position="20"/>
        <end position="233"/>
    </location>
</feature>
<dbReference type="EMBL" id="GL379847">
    <property type="protein sequence ID" value="EGT54754.1"/>
    <property type="molecule type" value="Genomic_DNA"/>
</dbReference>
<dbReference type="Proteomes" id="UP000008068">
    <property type="component" value="Unassembled WGS sequence"/>
</dbReference>
<reference evidence="4" key="1">
    <citation type="submission" date="2011-07" db="EMBL/GenBank/DDBJ databases">
        <authorList>
            <consortium name="Caenorhabditis brenneri Sequencing and Analysis Consortium"/>
            <person name="Wilson R.K."/>
        </authorList>
    </citation>
    <scope>NUCLEOTIDE SEQUENCE [LARGE SCALE GENOMIC DNA]</scope>
    <source>
        <strain evidence="4">PB2801</strain>
    </source>
</reference>
<protein>
    <submittedName>
        <fullName evidence="3">Uncharacterized protein</fullName>
    </submittedName>
</protein>
<dbReference type="InParanoid" id="G0N7E1"/>
<evidence type="ECO:0000313" key="3">
    <source>
        <dbReference type="EMBL" id="EGT54754.1"/>
    </source>
</evidence>
<accession>G0N7E1</accession>
<evidence type="ECO:0000256" key="2">
    <source>
        <dbReference type="SAM" id="SignalP"/>
    </source>
</evidence>
<name>G0N7E1_CAEBE</name>
<dbReference type="eggNOG" id="ENOG502TK68">
    <property type="taxonomic scope" value="Eukaryota"/>
</dbReference>
<feature type="compositionally biased region" description="Gly residues" evidence="1">
    <location>
        <begin position="181"/>
        <end position="190"/>
    </location>
</feature>
<dbReference type="HOGENOM" id="CLU_102672_0_0_1"/>
<feature type="region of interest" description="Disordered" evidence="1">
    <location>
        <begin position="161"/>
        <end position="215"/>
    </location>
</feature>
<gene>
    <name evidence="3" type="ORF">CAEBREN_21989</name>
</gene>
<dbReference type="OrthoDB" id="5904468at2759"/>
<evidence type="ECO:0000256" key="1">
    <source>
        <dbReference type="SAM" id="MobiDB-lite"/>
    </source>
</evidence>
<organism evidence="4">
    <name type="scientific">Caenorhabditis brenneri</name>
    <name type="common">Nematode worm</name>
    <dbReference type="NCBI Taxonomy" id="135651"/>
    <lineage>
        <taxon>Eukaryota</taxon>
        <taxon>Metazoa</taxon>
        <taxon>Ecdysozoa</taxon>
        <taxon>Nematoda</taxon>
        <taxon>Chromadorea</taxon>
        <taxon>Rhabditida</taxon>
        <taxon>Rhabditina</taxon>
        <taxon>Rhabditomorpha</taxon>
        <taxon>Rhabditoidea</taxon>
        <taxon>Rhabditidae</taxon>
        <taxon>Peloderinae</taxon>
        <taxon>Caenorhabditis</taxon>
    </lineage>
</organism>
<sequence>MKLCLAILLITFISNEVCGSRVKRGLSADEQKKFLEELNKDRKKIADEVGFKFVPMKYDANLEKEIVSGKECTKYRQELPLRINDVDEERRRIFMNGGTEGDIYDAYFRPNYDKIGCSKEAKCTEVLKKEHDVPDLEGKTIEYYGLCTLRRNGVEISEAQSKKMKKANTPSPNKYGDILGISGGNQGSGMDGTDEKQGSGVEMSGKDGAGGEQGSGAGSVFSLTIALFLVLYI</sequence>
<keyword evidence="2" id="KW-0732">Signal</keyword>
<dbReference type="OMA" id="SEYIHEW"/>
<proteinExistence type="predicted"/>
<dbReference type="AlphaFoldDB" id="G0N7E1"/>